<reference evidence="6" key="1">
    <citation type="submission" date="2019-11" db="EMBL/GenBank/DDBJ databases">
        <authorList>
            <person name="Feng L."/>
        </authorList>
    </citation>
    <scope>NUCLEOTIDE SEQUENCE</scope>
    <source>
        <strain evidence="6">AodontolyticusLFYP35</strain>
    </source>
</reference>
<evidence type="ECO:0000256" key="3">
    <source>
        <dbReference type="ARBA" id="ARBA00022989"/>
    </source>
</evidence>
<dbReference type="Gene3D" id="1.20.1250.20">
    <property type="entry name" value="MFS general substrate transporter like domains"/>
    <property type="match status" value="1"/>
</dbReference>
<feature type="transmembrane region" description="Helical" evidence="5">
    <location>
        <begin position="12"/>
        <end position="34"/>
    </location>
</feature>
<dbReference type="InterPro" id="IPR051788">
    <property type="entry name" value="MFS_Transporter"/>
</dbReference>
<dbReference type="EMBL" id="CACRSM010000002">
    <property type="protein sequence ID" value="VYS91988.1"/>
    <property type="molecule type" value="Genomic_DNA"/>
</dbReference>
<feature type="transmembrane region" description="Helical" evidence="5">
    <location>
        <begin position="353"/>
        <end position="377"/>
    </location>
</feature>
<keyword evidence="4 5" id="KW-0472">Membrane</keyword>
<feature type="transmembrane region" description="Helical" evidence="5">
    <location>
        <begin position="184"/>
        <end position="205"/>
    </location>
</feature>
<evidence type="ECO:0000256" key="1">
    <source>
        <dbReference type="ARBA" id="ARBA00004141"/>
    </source>
</evidence>
<feature type="transmembrane region" description="Helical" evidence="5">
    <location>
        <begin position="297"/>
        <end position="316"/>
    </location>
</feature>
<dbReference type="AlphaFoldDB" id="A0A6N2SHF6"/>
<name>A0A6N2SHF6_9ACTO</name>
<feature type="transmembrane region" description="Helical" evidence="5">
    <location>
        <begin position="111"/>
        <end position="134"/>
    </location>
</feature>
<feature type="transmembrane region" description="Helical" evidence="5">
    <location>
        <begin position="226"/>
        <end position="245"/>
    </location>
</feature>
<feature type="transmembrane region" description="Helical" evidence="5">
    <location>
        <begin position="322"/>
        <end position="341"/>
    </location>
</feature>
<feature type="transmembrane region" description="Helical" evidence="5">
    <location>
        <begin position="155"/>
        <end position="178"/>
    </location>
</feature>
<accession>A0A6N2SHF6</accession>
<evidence type="ECO:0000256" key="5">
    <source>
        <dbReference type="SAM" id="Phobius"/>
    </source>
</evidence>
<protein>
    <submittedName>
        <fullName evidence="6">Inner membrane protein YbjJ</fullName>
    </submittedName>
</protein>
<dbReference type="CDD" id="cd17393">
    <property type="entry name" value="MFS_MosC_like"/>
    <property type="match status" value="1"/>
</dbReference>
<evidence type="ECO:0000256" key="2">
    <source>
        <dbReference type="ARBA" id="ARBA00022692"/>
    </source>
</evidence>
<gene>
    <name evidence="6" type="primary">ybjJ_2</name>
    <name evidence="6" type="ORF">AOLFYP35_00834</name>
</gene>
<dbReference type="InterPro" id="IPR036259">
    <property type="entry name" value="MFS_trans_sf"/>
</dbReference>
<sequence>MPEHTHSRRRKARVAICALFFTNGLLIGSLVLRFPEIKDVFGLSASVYGATIALSSLGGILAGPFAAKVVRRLTSRIAASLLTIGIGIAVLTIGLSATLRPLVSNDSLLSTALYLLLAFGFFLNGCSDSLVDVAQNMQGLRLQREYRRPIISSFHGMWSVGAAAGGGFGILTTAFHVSLLAHTLIASLGCIALGLLVLPFTLPGVDPDNSEETDRDDLSRVRTRPLAPAIVLGLLVVLCISGMLIEDAGFSWATLFMRDYANTGAALAGSGYVVLLSTHALGRFIADPLVGRFGPRAVVAGGGALILAGMGGGLLIGTTPALLFGFATAGIGASASVPLAYNAAHDIRGMDPAVGLTIVSWLGRLAFLVAPPLVGVLVQHTSLLAAMLVIPAAGLALMASSLVLAPRQLRVQK</sequence>
<organism evidence="6">
    <name type="scientific">Schaalia odontolytica</name>
    <dbReference type="NCBI Taxonomy" id="1660"/>
    <lineage>
        <taxon>Bacteria</taxon>
        <taxon>Bacillati</taxon>
        <taxon>Actinomycetota</taxon>
        <taxon>Actinomycetes</taxon>
        <taxon>Actinomycetales</taxon>
        <taxon>Actinomycetaceae</taxon>
        <taxon>Schaalia</taxon>
    </lineage>
</organism>
<dbReference type="Pfam" id="PF07690">
    <property type="entry name" value="MFS_1"/>
    <property type="match status" value="1"/>
</dbReference>
<evidence type="ECO:0000256" key="4">
    <source>
        <dbReference type="ARBA" id="ARBA00023136"/>
    </source>
</evidence>
<keyword evidence="3 5" id="KW-1133">Transmembrane helix</keyword>
<feature type="transmembrane region" description="Helical" evidence="5">
    <location>
        <begin position="40"/>
        <end position="65"/>
    </location>
</feature>
<proteinExistence type="predicted"/>
<feature type="transmembrane region" description="Helical" evidence="5">
    <location>
        <begin position="265"/>
        <end position="285"/>
    </location>
</feature>
<feature type="transmembrane region" description="Helical" evidence="5">
    <location>
        <begin position="77"/>
        <end position="99"/>
    </location>
</feature>
<dbReference type="InterPro" id="IPR011701">
    <property type="entry name" value="MFS"/>
</dbReference>
<feature type="transmembrane region" description="Helical" evidence="5">
    <location>
        <begin position="383"/>
        <end position="405"/>
    </location>
</feature>
<evidence type="ECO:0000313" key="6">
    <source>
        <dbReference type="EMBL" id="VYS91988.1"/>
    </source>
</evidence>
<dbReference type="GO" id="GO:0016020">
    <property type="term" value="C:membrane"/>
    <property type="evidence" value="ECO:0007669"/>
    <property type="project" value="UniProtKB-SubCell"/>
</dbReference>
<keyword evidence="2 5" id="KW-0812">Transmembrane</keyword>
<dbReference type="SUPFAM" id="SSF103473">
    <property type="entry name" value="MFS general substrate transporter"/>
    <property type="match status" value="1"/>
</dbReference>
<dbReference type="PANTHER" id="PTHR23514:SF13">
    <property type="entry name" value="INNER MEMBRANE PROTEIN YBJJ"/>
    <property type="match status" value="1"/>
</dbReference>
<dbReference type="GO" id="GO:0022857">
    <property type="term" value="F:transmembrane transporter activity"/>
    <property type="evidence" value="ECO:0007669"/>
    <property type="project" value="InterPro"/>
</dbReference>
<comment type="subcellular location">
    <subcellularLocation>
        <location evidence="1">Membrane</location>
        <topology evidence="1">Multi-pass membrane protein</topology>
    </subcellularLocation>
</comment>
<dbReference type="PANTHER" id="PTHR23514">
    <property type="entry name" value="BYPASS OF STOP CODON PROTEIN 6"/>
    <property type="match status" value="1"/>
</dbReference>